<sequence>MKPPLFPLLTLLLTLTIPFTNAQPPTNCAASRKLLPPHHFILTEQPDNPNLTTLSTIFTSLNRRVPISILFTTTNRALSNPTTTSSYTRWTFQSGDNTTPKWIPQGISSTADALDKGTYEGHDGWVISWHRDDDKSVRVSFVNRKDNTYRHALLVYPHMEDDFTEVPIHAGGVVWYGDTLWVVDTRRGVRVFDLGNVWEVDVGGGIGKVGEGRYEAREYRFVVPQVRWYKWTGAFPFRFSYISLDRTATPDTLMVGEYQPNTTVPIRMVQYPLDYTTRRLRMDGRVATATWAYCVGIERMQGAVQADGKVYISRSNGASRGDMFGWVPGKIAHNNEGFFPRSPEDLSYDKRGKKLYGLTEHEGQRYIISTDTSKVKSD</sequence>
<organism evidence="2 3">
    <name type="scientific">Immersiella caudata</name>
    <dbReference type="NCBI Taxonomy" id="314043"/>
    <lineage>
        <taxon>Eukaryota</taxon>
        <taxon>Fungi</taxon>
        <taxon>Dikarya</taxon>
        <taxon>Ascomycota</taxon>
        <taxon>Pezizomycotina</taxon>
        <taxon>Sordariomycetes</taxon>
        <taxon>Sordariomycetidae</taxon>
        <taxon>Sordariales</taxon>
        <taxon>Lasiosphaeriaceae</taxon>
        <taxon>Immersiella</taxon>
    </lineage>
</organism>
<feature type="signal peptide" evidence="1">
    <location>
        <begin position="1"/>
        <end position="22"/>
    </location>
</feature>
<name>A0AA40C0W6_9PEZI</name>
<proteinExistence type="predicted"/>
<dbReference type="Proteomes" id="UP001175000">
    <property type="component" value="Unassembled WGS sequence"/>
</dbReference>
<comment type="caution">
    <text evidence="2">The sequence shown here is derived from an EMBL/GenBank/DDBJ whole genome shotgun (WGS) entry which is preliminary data.</text>
</comment>
<protein>
    <submittedName>
        <fullName evidence="2">Uncharacterized protein</fullName>
    </submittedName>
</protein>
<accession>A0AA40C0W6</accession>
<feature type="chain" id="PRO_5041237748" evidence="1">
    <location>
        <begin position="23"/>
        <end position="378"/>
    </location>
</feature>
<reference evidence="2" key="1">
    <citation type="submission" date="2023-06" db="EMBL/GenBank/DDBJ databases">
        <title>Genome-scale phylogeny and comparative genomics of the fungal order Sordariales.</title>
        <authorList>
            <consortium name="Lawrence Berkeley National Laboratory"/>
            <person name="Hensen N."/>
            <person name="Bonometti L."/>
            <person name="Westerberg I."/>
            <person name="Brannstrom I.O."/>
            <person name="Guillou S."/>
            <person name="Cros-Aarteil S."/>
            <person name="Calhoun S."/>
            <person name="Haridas S."/>
            <person name="Kuo A."/>
            <person name="Mondo S."/>
            <person name="Pangilinan J."/>
            <person name="Riley R."/>
            <person name="Labutti K."/>
            <person name="Andreopoulos B."/>
            <person name="Lipzen A."/>
            <person name="Chen C."/>
            <person name="Yanf M."/>
            <person name="Daum C."/>
            <person name="Ng V."/>
            <person name="Clum A."/>
            <person name="Steindorff A."/>
            <person name="Ohm R."/>
            <person name="Martin F."/>
            <person name="Silar P."/>
            <person name="Natvig D."/>
            <person name="Lalanne C."/>
            <person name="Gautier V."/>
            <person name="Ament-Velasquez S.L."/>
            <person name="Kruys A."/>
            <person name="Hutchinson M.I."/>
            <person name="Powell A.J."/>
            <person name="Barry K."/>
            <person name="Miller A.N."/>
            <person name="Grigoriev I.V."/>
            <person name="Debuchy R."/>
            <person name="Gladieux P."/>
            <person name="Thoren M.H."/>
            <person name="Johannesson H."/>
        </authorList>
    </citation>
    <scope>NUCLEOTIDE SEQUENCE</scope>
    <source>
        <strain evidence="2">CBS 606.72</strain>
    </source>
</reference>
<keyword evidence="1" id="KW-0732">Signal</keyword>
<keyword evidence="3" id="KW-1185">Reference proteome</keyword>
<dbReference type="EMBL" id="JAULSU010000004">
    <property type="protein sequence ID" value="KAK0620629.1"/>
    <property type="molecule type" value="Genomic_DNA"/>
</dbReference>
<evidence type="ECO:0000256" key="1">
    <source>
        <dbReference type="SAM" id="SignalP"/>
    </source>
</evidence>
<evidence type="ECO:0000313" key="2">
    <source>
        <dbReference type="EMBL" id="KAK0620629.1"/>
    </source>
</evidence>
<dbReference type="AlphaFoldDB" id="A0AA40C0W6"/>
<evidence type="ECO:0000313" key="3">
    <source>
        <dbReference type="Proteomes" id="UP001175000"/>
    </source>
</evidence>
<gene>
    <name evidence="2" type="ORF">B0T14DRAFT_431655</name>
</gene>